<dbReference type="KEGG" id="fcy:FRACYDRAFT_223410"/>
<feature type="compositionally biased region" description="Basic and acidic residues" evidence="1">
    <location>
        <begin position="457"/>
        <end position="477"/>
    </location>
</feature>
<keyword evidence="3" id="KW-1185">Reference proteome</keyword>
<feature type="region of interest" description="Disordered" evidence="1">
    <location>
        <begin position="451"/>
        <end position="477"/>
    </location>
</feature>
<reference evidence="2 3" key="1">
    <citation type="submission" date="2016-09" db="EMBL/GenBank/DDBJ databases">
        <title>Extensive genetic diversity and differential bi-allelic expression allows diatom success in the polar Southern Ocean.</title>
        <authorList>
            <consortium name="DOE Joint Genome Institute"/>
            <person name="Mock T."/>
            <person name="Otillar R.P."/>
            <person name="Strauss J."/>
            <person name="Dupont C."/>
            <person name="Frickenhaus S."/>
            <person name="Maumus F."/>
            <person name="Mcmullan M."/>
            <person name="Sanges R."/>
            <person name="Schmutz J."/>
            <person name="Toseland A."/>
            <person name="Valas R."/>
            <person name="Veluchamy A."/>
            <person name="Ward B.J."/>
            <person name="Allen A."/>
            <person name="Barry K."/>
            <person name="Falciatore A."/>
            <person name="Ferrante M."/>
            <person name="Fortunato A.E."/>
            <person name="Gloeckner G."/>
            <person name="Gruber A."/>
            <person name="Hipkin R."/>
            <person name="Janech M."/>
            <person name="Kroth P."/>
            <person name="Leese F."/>
            <person name="Lindquist E."/>
            <person name="Lyon B.R."/>
            <person name="Martin J."/>
            <person name="Mayer C."/>
            <person name="Parker M."/>
            <person name="Quesneville H."/>
            <person name="Raymond J."/>
            <person name="Uhlig C."/>
            <person name="Valentin K.U."/>
            <person name="Worden A.Z."/>
            <person name="Armbrust E.V."/>
            <person name="Bowler C."/>
            <person name="Green B."/>
            <person name="Moulton V."/>
            <person name="Van Oosterhout C."/>
            <person name="Grigoriev I."/>
        </authorList>
    </citation>
    <scope>NUCLEOTIDE SEQUENCE [LARGE SCALE GENOMIC DNA]</scope>
    <source>
        <strain evidence="2 3">CCMP1102</strain>
    </source>
</reference>
<name>A0A1E7FW16_9STRA</name>
<evidence type="ECO:0008006" key="4">
    <source>
        <dbReference type="Google" id="ProtNLM"/>
    </source>
</evidence>
<accession>A0A1E7FW16</accession>
<evidence type="ECO:0000256" key="1">
    <source>
        <dbReference type="SAM" id="MobiDB-lite"/>
    </source>
</evidence>
<dbReference type="AlphaFoldDB" id="A0A1E7FW16"/>
<dbReference type="InParanoid" id="A0A1E7FW16"/>
<proteinExistence type="predicted"/>
<dbReference type="OrthoDB" id="73919at2759"/>
<dbReference type="Proteomes" id="UP000095751">
    <property type="component" value="Unassembled WGS sequence"/>
</dbReference>
<organism evidence="2 3">
    <name type="scientific">Fragilariopsis cylindrus CCMP1102</name>
    <dbReference type="NCBI Taxonomy" id="635003"/>
    <lineage>
        <taxon>Eukaryota</taxon>
        <taxon>Sar</taxon>
        <taxon>Stramenopiles</taxon>
        <taxon>Ochrophyta</taxon>
        <taxon>Bacillariophyta</taxon>
        <taxon>Bacillariophyceae</taxon>
        <taxon>Bacillariophycidae</taxon>
        <taxon>Bacillariales</taxon>
        <taxon>Bacillariaceae</taxon>
        <taxon>Fragilariopsis</taxon>
    </lineage>
</organism>
<protein>
    <recommendedName>
        <fullName evidence="4">C2 domain-containing protein</fullName>
    </recommendedName>
</protein>
<evidence type="ECO:0000313" key="3">
    <source>
        <dbReference type="Proteomes" id="UP000095751"/>
    </source>
</evidence>
<sequence>MSYSTYEFAKAQECNASNPDKIHYDKGAAFRKENYRQIFHQDNKIGHFSVRLLEAADLDRRYWSALALGPMKHLGLSKAHGEISSFVSFCLDTTAASTNNTRTSSSAADDYDKKIPAATKVNIGDATGTMNMMLQQLPTYVSPVVPKTNNPVWADCQFELPLHKGAFQDGEPVRIFLRVEEDSTPLENMIPGIASAGGVARLLGVGHLDVTKLCLGQHPITGLPVTEEVMDAWVPIKLPDEQEQKPFIALGAPDDELKKPSYPIKGDKANGMGGRVRVLITYHPHGMNPQRNDIVALEAFARQNLRTATCHSIIPPFLPLHVIDVKEPWLLVKYRLPFETDNNNMYNHGMNENDDDRKACMRIHRNAVFVIERKNLMDAAMNIVLQPAEFVLSTPLGRSAQDIMGPLIIASKQLMMPAILSSKLLWMAVRATALASFTGMTAAGTAFVSEGTSSLTKDGRRQMQHKRPDDNGMVRYV</sequence>
<gene>
    <name evidence="2" type="ORF">FRACYDRAFT_223410</name>
</gene>
<evidence type="ECO:0000313" key="2">
    <source>
        <dbReference type="EMBL" id="OEU22358.1"/>
    </source>
</evidence>
<dbReference type="EMBL" id="KV784353">
    <property type="protein sequence ID" value="OEU22358.1"/>
    <property type="molecule type" value="Genomic_DNA"/>
</dbReference>